<dbReference type="Proteomes" id="UP000199514">
    <property type="component" value="Unassembled WGS sequence"/>
</dbReference>
<keyword evidence="2" id="KW-1185">Reference proteome</keyword>
<protein>
    <submittedName>
        <fullName evidence="1">Uncharacterized protein</fullName>
    </submittedName>
</protein>
<dbReference type="RefSeq" id="WP_091515414.1">
    <property type="nucleotide sequence ID" value="NZ_FOLE01000010.1"/>
</dbReference>
<organism evidence="1 2">
    <name type="scientific">Flexibacter flexilis DSM 6793</name>
    <dbReference type="NCBI Taxonomy" id="927664"/>
    <lineage>
        <taxon>Bacteria</taxon>
        <taxon>Pseudomonadati</taxon>
        <taxon>Bacteroidota</taxon>
        <taxon>Cytophagia</taxon>
        <taxon>Cytophagales</taxon>
        <taxon>Flexibacteraceae</taxon>
        <taxon>Flexibacter</taxon>
    </lineage>
</organism>
<gene>
    <name evidence="1" type="ORF">SAMN05421780_110185</name>
</gene>
<dbReference type="AlphaFoldDB" id="A0A1I1MPN7"/>
<reference evidence="1 2" key="1">
    <citation type="submission" date="2016-10" db="EMBL/GenBank/DDBJ databases">
        <authorList>
            <person name="de Groot N.N."/>
        </authorList>
    </citation>
    <scope>NUCLEOTIDE SEQUENCE [LARGE SCALE GENOMIC DNA]</scope>
    <source>
        <strain evidence="1 2">DSM 6793</strain>
    </source>
</reference>
<proteinExistence type="predicted"/>
<evidence type="ECO:0000313" key="2">
    <source>
        <dbReference type="Proteomes" id="UP000199514"/>
    </source>
</evidence>
<sequence>MKKQALLWAAAIMCTASTCSKDEIPVDIPATIPVTLTVSGSNATLNQSAEYDINTLSSEFEKYKNNIGSVTIQNVYYTVTENNSTATSQVVNATASISGVGADTTNKKTLGTITNLDVKSSVGVRKEFTMDNATKDYLVTLLKNEPPKYKVYFSGSSTTTPINFKLKMEFKVTFRPKV</sequence>
<name>A0A1I1MPN7_9BACT</name>
<dbReference type="STRING" id="927664.SAMN05421780_110185"/>
<accession>A0A1I1MPN7</accession>
<evidence type="ECO:0000313" key="1">
    <source>
        <dbReference type="EMBL" id="SFC84573.1"/>
    </source>
</evidence>
<dbReference type="EMBL" id="FOLE01000010">
    <property type="protein sequence ID" value="SFC84573.1"/>
    <property type="molecule type" value="Genomic_DNA"/>
</dbReference>